<feature type="non-terminal residue" evidence="2">
    <location>
        <position position="207"/>
    </location>
</feature>
<evidence type="ECO:0000313" key="3">
    <source>
        <dbReference type="Proteomes" id="UP000192247"/>
    </source>
</evidence>
<keyword evidence="2" id="KW-0808">Transferase</keyword>
<dbReference type="EMBL" id="MNPL01025845">
    <property type="protein sequence ID" value="OQR68133.1"/>
    <property type="molecule type" value="Genomic_DNA"/>
</dbReference>
<accession>A0A1V9X429</accession>
<organism evidence="2 3">
    <name type="scientific">Tropilaelaps mercedesae</name>
    <dbReference type="NCBI Taxonomy" id="418985"/>
    <lineage>
        <taxon>Eukaryota</taxon>
        <taxon>Metazoa</taxon>
        <taxon>Ecdysozoa</taxon>
        <taxon>Arthropoda</taxon>
        <taxon>Chelicerata</taxon>
        <taxon>Arachnida</taxon>
        <taxon>Acari</taxon>
        <taxon>Parasitiformes</taxon>
        <taxon>Mesostigmata</taxon>
        <taxon>Gamasina</taxon>
        <taxon>Dermanyssoidea</taxon>
        <taxon>Laelapidae</taxon>
        <taxon>Tropilaelaps</taxon>
    </lineage>
</organism>
<sequence length="207" mass="24010">MNAIIYFVKSYLLSDRYRYDPEIYWTMDAYKRDLFWNLKAICHSKGSISEPVDVRLNVDNINLTLATQERLQSNTDLDELRILEVCVNPILTSNYKHFPYYSQNTIISDKRNYSSIGDLNSLRKFSDASFDAVVVTLMLCNSRDIDNHIQHIYRILVQGGHIYFLEHEPNCSDSPNDGNIDKSVLSFTSFGTLNSFFTWLRPPAKSQ</sequence>
<protein>
    <submittedName>
        <fullName evidence="2">Methyltransferase protein 7B-like</fullName>
    </submittedName>
</protein>
<dbReference type="InterPro" id="IPR029063">
    <property type="entry name" value="SAM-dependent_MTases_sf"/>
</dbReference>
<keyword evidence="2" id="KW-0489">Methyltransferase</keyword>
<dbReference type="GO" id="GO:0008757">
    <property type="term" value="F:S-adenosylmethionine-dependent methyltransferase activity"/>
    <property type="evidence" value="ECO:0007669"/>
    <property type="project" value="InterPro"/>
</dbReference>
<evidence type="ECO:0000313" key="2">
    <source>
        <dbReference type="EMBL" id="OQR68133.1"/>
    </source>
</evidence>
<feature type="domain" description="Methyltransferase type 11" evidence="1">
    <location>
        <begin position="116"/>
        <end position="164"/>
    </location>
</feature>
<proteinExistence type="predicted"/>
<dbReference type="Pfam" id="PF08241">
    <property type="entry name" value="Methyltransf_11"/>
    <property type="match status" value="1"/>
</dbReference>
<keyword evidence="3" id="KW-1185">Reference proteome</keyword>
<dbReference type="CDD" id="cd02440">
    <property type="entry name" value="AdoMet_MTases"/>
    <property type="match status" value="1"/>
</dbReference>
<gene>
    <name evidence="2" type="ORF">BIW11_13102</name>
</gene>
<evidence type="ECO:0000259" key="1">
    <source>
        <dbReference type="Pfam" id="PF08241"/>
    </source>
</evidence>
<dbReference type="Gene3D" id="3.40.50.150">
    <property type="entry name" value="Vaccinia Virus protein VP39"/>
    <property type="match status" value="1"/>
</dbReference>
<dbReference type="GO" id="GO:0032259">
    <property type="term" value="P:methylation"/>
    <property type="evidence" value="ECO:0007669"/>
    <property type="project" value="UniProtKB-KW"/>
</dbReference>
<name>A0A1V9X429_9ACAR</name>
<dbReference type="AlphaFoldDB" id="A0A1V9X429"/>
<dbReference type="SUPFAM" id="SSF53335">
    <property type="entry name" value="S-adenosyl-L-methionine-dependent methyltransferases"/>
    <property type="match status" value="1"/>
</dbReference>
<reference evidence="2 3" key="1">
    <citation type="journal article" date="2017" name="Gigascience">
        <title>Draft genome of the honey bee ectoparasitic mite, Tropilaelaps mercedesae, is shaped by the parasitic life history.</title>
        <authorList>
            <person name="Dong X."/>
            <person name="Armstrong S.D."/>
            <person name="Xia D."/>
            <person name="Makepeace B.L."/>
            <person name="Darby A.C."/>
            <person name="Kadowaki T."/>
        </authorList>
    </citation>
    <scope>NUCLEOTIDE SEQUENCE [LARGE SCALE GENOMIC DNA]</scope>
    <source>
        <strain evidence="2">Wuxi-XJTLU</strain>
    </source>
</reference>
<dbReference type="InterPro" id="IPR013216">
    <property type="entry name" value="Methyltransf_11"/>
</dbReference>
<dbReference type="OrthoDB" id="6489458at2759"/>
<dbReference type="Proteomes" id="UP000192247">
    <property type="component" value="Unassembled WGS sequence"/>
</dbReference>
<comment type="caution">
    <text evidence="2">The sequence shown here is derived from an EMBL/GenBank/DDBJ whole genome shotgun (WGS) entry which is preliminary data.</text>
</comment>